<dbReference type="PANTHER" id="PTHR36845">
    <property type="entry name" value="HYDROLASE, PUTATIVE (AFU_ORTHOLOGUE AFUA_7G05090)-RELATED"/>
    <property type="match status" value="1"/>
</dbReference>
<reference evidence="3" key="1">
    <citation type="submission" date="2023-07" db="EMBL/GenBank/DDBJ databases">
        <title>Two novel species in the genus Flavivirga.</title>
        <authorList>
            <person name="Kwon K."/>
        </authorList>
    </citation>
    <scope>NUCLEOTIDE SEQUENCE</scope>
    <source>
        <strain evidence="3">KACC 14157</strain>
    </source>
</reference>
<sequence>MTKNQLTYSLLFTLILTASCRQSKNIEIKDTQIQLDSPLNIRFGKLVTYPADSSSIPRSIDLESGKEKTTSSRTWTSGFFAGNLWYLYVLTHNELYKTKAIEWTEFIEREKNNDTDHDIGFKVFNSFGNAYKITNNDSYAEIIAESAKTLITRYDANIKAIKSWESKEGKWEYPVIIDNMMNLELLFEASLITKDSIYYHIAVEHANTTLKNHFRKDNSTYHVVDYNATGKVKAKMTHQGLHNESAWARGQAWAIYGYTMAYRFTKDEAYLNQAVQAAAFYLNHKKLSSDGIPFWDFNDPNIPNAPKDVSSATIIASAFFELAEYTKNSLYLNYANKILETLKQPQYLLGKTINAPFILNRSTGNYNKNSEIDCPIVYADYYFLEALIRQQSGLFLIQTKE</sequence>
<dbReference type="RefSeq" id="WP_303282140.1">
    <property type="nucleotide sequence ID" value="NZ_BAABCZ010000010.1"/>
</dbReference>
<evidence type="ECO:0000313" key="4">
    <source>
        <dbReference type="Proteomes" id="UP001176891"/>
    </source>
</evidence>
<dbReference type="EMBL" id="JAUOEM010000003">
    <property type="protein sequence ID" value="MDO5987577.1"/>
    <property type="molecule type" value="Genomic_DNA"/>
</dbReference>
<evidence type="ECO:0000313" key="3">
    <source>
        <dbReference type="EMBL" id="MDO5987577.1"/>
    </source>
</evidence>
<comment type="caution">
    <text evidence="3">The sequence shown here is derived from an EMBL/GenBank/DDBJ whole genome shotgun (WGS) entry which is preliminary data.</text>
</comment>
<dbReference type="Gene3D" id="1.50.10.10">
    <property type="match status" value="1"/>
</dbReference>
<gene>
    <name evidence="3" type="ORF">Q4Q39_09225</name>
</gene>
<proteinExistence type="inferred from homology"/>
<dbReference type="InterPro" id="IPR008928">
    <property type="entry name" value="6-hairpin_glycosidase_sf"/>
</dbReference>
<protein>
    <submittedName>
        <fullName evidence="3">Glycoside hydrolase family 88 protein</fullName>
    </submittedName>
</protein>
<dbReference type="InterPro" id="IPR012341">
    <property type="entry name" value="6hp_glycosidase-like_sf"/>
</dbReference>
<dbReference type="Pfam" id="PF07470">
    <property type="entry name" value="Glyco_hydro_88"/>
    <property type="match status" value="1"/>
</dbReference>
<dbReference type="InterPro" id="IPR052369">
    <property type="entry name" value="UG_Glycosaminoglycan_Hydrolase"/>
</dbReference>
<evidence type="ECO:0000256" key="1">
    <source>
        <dbReference type="ARBA" id="ARBA00022801"/>
    </source>
</evidence>
<keyword evidence="1 3" id="KW-0378">Hydrolase</keyword>
<dbReference type="PANTHER" id="PTHR36845:SF1">
    <property type="entry name" value="HYDROLASE, PUTATIVE (AFU_ORTHOLOGUE AFUA_7G05090)-RELATED"/>
    <property type="match status" value="1"/>
</dbReference>
<dbReference type="PROSITE" id="PS51257">
    <property type="entry name" value="PROKAR_LIPOPROTEIN"/>
    <property type="match status" value="1"/>
</dbReference>
<evidence type="ECO:0000256" key="2">
    <source>
        <dbReference type="ARBA" id="ARBA00038358"/>
    </source>
</evidence>
<name>A0ABT8X1H7_9FLAO</name>
<dbReference type="InterPro" id="IPR010905">
    <property type="entry name" value="Glyco_hydro_88"/>
</dbReference>
<accession>A0ABT8X1H7</accession>
<keyword evidence="4" id="KW-1185">Reference proteome</keyword>
<dbReference type="GO" id="GO:0016787">
    <property type="term" value="F:hydrolase activity"/>
    <property type="evidence" value="ECO:0007669"/>
    <property type="project" value="UniProtKB-KW"/>
</dbReference>
<dbReference type="SUPFAM" id="SSF48208">
    <property type="entry name" value="Six-hairpin glycosidases"/>
    <property type="match status" value="1"/>
</dbReference>
<comment type="similarity">
    <text evidence="2">Belongs to the glycosyl hydrolase 88 family.</text>
</comment>
<organism evidence="3 4">
    <name type="scientific">Flavivirga amylovorans</name>
    <dbReference type="NCBI Taxonomy" id="870486"/>
    <lineage>
        <taxon>Bacteria</taxon>
        <taxon>Pseudomonadati</taxon>
        <taxon>Bacteroidota</taxon>
        <taxon>Flavobacteriia</taxon>
        <taxon>Flavobacteriales</taxon>
        <taxon>Flavobacteriaceae</taxon>
        <taxon>Flavivirga</taxon>
    </lineage>
</organism>
<dbReference type="Proteomes" id="UP001176891">
    <property type="component" value="Unassembled WGS sequence"/>
</dbReference>